<name>A0A7V6A594_9BACT</name>
<comment type="caution">
    <text evidence="1">The sequence shown here is derived from an EMBL/GenBank/DDBJ whole genome shotgun (WGS) entry which is preliminary data.</text>
</comment>
<sequence>MRETGRPVIAPIVIYHNVREEFHLAMIERNSGKFVELRTCIQDPKRNRAIPTGNAIPIHAEAWPHFITAIASPETWIEPLPFWNQQKTRDFGRGRLIFPEEALRKIPQEQIFLEHKNFQGIPFIFLKTVARTTRGRLLSLTTIGPLLWSQFMRGLARMEEALIDHGWLAGKTGELNNSLNLSLAPETSSSEQDPGEQT</sequence>
<protein>
    <submittedName>
        <fullName evidence="1">Uncharacterized protein</fullName>
    </submittedName>
</protein>
<dbReference type="AlphaFoldDB" id="A0A7V6A594"/>
<reference evidence="1" key="1">
    <citation type="journal article" date="2020" name="mSystems">
        <title>Genome- and Community-Level Interaction Insights into Carbon Utilization and Element Cycling Functions of Hydrothermarchaeota in Hydrothermal Sediment.</title>
        <authorList>
            <person name="Zhou Z."/>
            <person name="Liu Y."/>
            <person name="Xu W."/>
            <person name="Pan J."/>
            <person name="Luo Z.H."/>
            <person name="Li M."/>
        </authorList>
    </citation>
    <scope>NUCLEOTIDE SEQUENCE [LARGE SCALE GENOMIC DNA]</scope>
    <source>
        <strain evidence="1">SpSt-767</strain>
    </source>
</reference>
<dbReference type="EMBL" id="DTGR01000199">
    <property type="protein sequence ID" value="HHS30532.1"/>
    <property type="molecule type" value="Genomic_DNA"/>
</dbReference>
<gene>
    <name evidence="1" type="ORF">ENV52_12630</name>
</gene>
<organism evidence="1">
    <name type="scientific">Desulfobacca acetoxidans</name>
    <dbReference type="NCBI Taxonomy" id="60893"/>
    <lineage>
        <taxon>Bacteria</taxon>
        <taxon>Pseudomonadati</taxon>
        <taxon>Thermodesulfobacteriota</taxon>
        <taxon>Desulfobaccia</taxon>
        <taxon>Desulfobaccales</taxon>
        <taxon>Desulfobaccaceae</taxon>
        <taxon>Desulfobacca</taxon>
    </lineage>
</organism>
<proteinExistence type="predicted"/>
<accession>A0A7V6A594</accession>
<evidence type="ECO:0000313" key="1">
    <source>
        <dbReference type="EMBL" id="HHS30532.1"/>
    </source>
</evidence>